<feature type="domain" description="Reverse transcriptase" evidence="3">
    <location>
        <begin position="1"/>
        <end position="122"/>
    </location>
</feature>
<organism evidence="4 5">
    <name type="scientific">Scophthalmus maximus</name>
    <name type="common">Turbot</name>
    <name type="synonym">Psetta maxima</name>
    <dbReference type="NCBI Taxonomy" id="52904"/>
    <lineage>
        <taxon>Eukaryota</taxon>
        <taxon>Metazoa</taxon>
        <taxon>Chordata</taxon>
        <taxon>Craniata</taxon>
        <taxon>Vertebrata</taxon>
        <taxon>Euteleostomi</taxon>
        <taxon>Actinopterygii</taxon>
        <taxon>Neopterygii</taxon>
        <taxon>Teleostei</taxon>
        <taxon>Neoteleostei</taxon>
        <taxon>Acanthomorphata</taxon>
        <taxon>Carangaria</taxon>
        <taxon>Pleuronectiformes</taxon>
        <taxon>Pleuronectoidei</taxon>
        <taxon>Scophthalmidae</taxon>
        <taxon>Scophthalmus</taxon>
    </lineage>
</organism>
<evidence type="ECO:0000259" key="3">
    <source>
        <dbReference type="PROSITE" id="PS50878"/>
    </source>
</evidence>
<name>A0A6A4TKG4_SCOMX</name>
<dbReference type="EC" id="3.1.26.4" evidence="2"/>
<dbReference type="GO" id="GO:0004523">
    <property type="term" value="F:RNA-DNA hybrid ribonuclease activity"/>
    <property type="evidence" value="ECO:0007669"/>
    <property type="project" value="UniProtKB-EC"/>
</dbReference>
<dbReference type="PANTHER" id="PTHR37984:SF8">
    <property type="entry name" value="CCHC-TYPE DOMAIN-CONTAINING PROTEIN"/>
    <property type="match status" value="1"/>
</dbReference>
<evidence type="ECO:0000313" key="5">
    <source>
        <dbReference type="Proteomes" id="UP000438429"/>
    </source>
</evidence>
<dbReference type="CDD" id="cd09274">
    <property type="entry name" value="RNase_HI_RT_Ty3"/>
    <property type="match status" value="1"/>
</dbReference>
<dbReference type="InterPro" id="IPR050951">
    <property type="entry name" value="Retrovirus_Pol_polyprotein"/>
</dbReference>
<dbReference type="InterPro" id="IPR041577">
    <property type="entry name" value="RT_RNaseH_2"/>
</dbReference>
<dbReference type="Gene3D" id="3.10.10.10">
    <property type="entry name" value="HIV Type 1 Reverse Transcriptase, subunit A, domain 1"/>
    <property type="match status" value="1"/>
</dbReference>
<dbReference type="CDD" id="cd01647">
    <property type="entry name" value="RT_LTR"/>
    <property type="match status" value="1"/>
</dbReference>
<comment type="similarity">
    <text evidence="1">Belongs to the beta type-B retroviral polymerase family. HERV class-II K(HML-2) pol subfamily.</text>
</comment>
<proteinExistence type="inferred from homology"/>
<dbReference type="InterPro" id="IPR043128">
    <property type="entry name" value="Rev_trsase/Diguanyl_cyclase"/>
</dbReference>
<dbReference type="Gene3D" id="3.30.70.270">
    <property type="match status" value="2"/>
</dbReference>
<dbReference type="PROSITE" id="PS50878">
    <property type="entry name" value="RT_POL"/>
    <property type="match status" value="1"/>
</dbReference>
<reference evidence="4 5" key="1">
    <citation type="submission" date="2019-06" db="EMBL/GenBank/DDBJ databases">
        <title>Draft genomes of female and male turbot (Scophthalmus maximus).</title>
        <authorList>
            <person name="Xu H."/>
            <person name="Xu X.-W."/>
            <person name="Shao C."/>
            <person name="Chen S."/>
        </authorList>
    </citation>
    <scope>NUCLEOTIDE SEQUENCE [LARGE SCALE GENOMIC DNA]</scope>
    <source>
        <strain evidence="4">Ysfricsl-2016a</strain>
        <tissue evidence="4">Blood</tissue>
    </source>
</reference>
<evidence type="ECO:0000256" key="2">
    <source>
        <dbReference type="ARBA" id="ARBA00012180"/>
    </source>
</evidence>
<dbReference type="Proteomes" id="UP000438429">
    <property type="component" value="Unassembled WGS sequence"/>
</dbReference>
<evidence type="ECO:0000313" key="4">
    <source>
        <dbReference type="EMBL" id="KAF0043714.1"/>
    </source>
</evidence>
<dbReference type="FunFam" id="3.30.70.270:FF:000063">
    <property type="entry name" value="Zinc knuckle domaincontaining protein"/>
    <property type="match status" value="1"/>
</dbReference>
<dbReference type="InterPro" id="IPR000477">
    <property type="entry name" value="RT_dom"/>
</dbReference>
<evidence type="ECO:0000256" key="1">
    <source>
        <dbReference type="ARBA" id="ARBA00010879"/>
    </source>
</evidence>
<gene>
    <name evidence="4" type="ORF">F2P81_005051</name>
</gene>
<dbReference type="FunFam" id="3.10.20.370:FF:000001">
    <property type="entry name" value="Retrovirus-related Pol polyprotein from transposon 17.6-like protein"/>
    <property type="match status" value="1"/>
</dbReference>
<dbReference type="SUPFAM" id="SSF56672">
    <property type="entry name" value="DNA/RNA polymerases"/>
    <property type="match status" value="1"/>
</dbReference>
<dbReference type="AlphaFoldDB" id="A0A6A4TKG4"/>
<dbReference type="PANTHER" id="PTHR37984">
    <property type="entry name" value="PROTEIN CBG26694"/>
    <property type="match status" value="1"/>
</dbReference>
<dbReference type="EMBL" id="VEVO01000004">
    <property type="protein sequence ID" value="KAF0043714.1"/>
    <property type="molecule type" value="Genomic_DNA"/>
</dbReference>
<accession>A0A6A4TKG4</accession>
<dbReference type="Pfam" id="PF17919">
    <property type="entry name" value="RT_RNaseH_2"/>
    <property type="match status" value="1"/>
</dbReference>
<protein>
    <recommendedName>
        <fullName evidence="2">ribonuclease H</fullName>
        <ecNumber evidence="2">3.1.26.4</ecNumber>
    </recommendedName>
</protein>
<comment type="caution">
    <text evidence="4">The sequence shown here is derived from an EMBL/GenBank/DDBJ whole genome shotgun (WGS) entry which is preliminary data.</text>
</comment>
<sequence>MPGAKVFSVLDAKSGFLQIELDDDSSLLTTFNTPVGRFRWLRLPFGVKCAPEIFHRIMDCMLEGISGATAIMDDIQIAAPDVKTHDAILCKVVERANSYNLRLNFRKCHIRQSEVPYVGHLLTAGGLKPDPAKVETVRCMTPPTDKKGVRRFLGFVTYLSKFIPNLSEEDAPLHQLIKSNVEFSWQPAQEKAFDRLKKLCSHPPVLKYCDPAEPVMIFFDASSSGLGAVLLQDDHPVAFSSRSLTDAETRYAQIEKEMLSIVHACTKFHHYLFGKQVTVFNDHKPLEDIFAALNPNAHTEDAFAPAMV</sequence>
<dbReference type="InterPro" id="IPR043502">
    <property type="entry name" value="DNA/RNA_pol_sf"/>
</dbReference>
<dbReference type="Pfam" id="PF00078">
    <property type="entry name" value="RVT_1"/>
    <property type="match status" value="1"/>
</dbReference>